<accession>A0A2V1IQG7</accession>
<evidence type="ECO:0000313" key="2">
    <source>
        <dbReference type="EMBL" id="PWB02610.1"/>
    </source>
</evidence>
<sequence>MLTSCGSDDDGNGIPALPTPEYESSSAKYEMSAGSPYRSIEFTSSGNYVIIANSASDYSYAPAAAVAEKQTAASKTVASGMFRKKEADRVSRAYFNGIYYGTYTKTGDNQYNLQGFGTITVNTGGDNAYSLTVTTSSGSQTLAATKAVADKDSDRTNALCRTWNFDKINLKVWINGSKKYDRTVPANKINDLLEEWGDDGWEEDEIPRQVIFTKSGTYMVLYGLNDYSNNSLDISSWRWENESKGIIRYSWDIGDFDDDDSGLITTSFSGKNMTIWEEYSEEEDGDNYREKITWYFSEAK</sequence>
<evidence type="ECO:0008006" key="4">
    <source>
        <dbReference type="Google" id="ProtNLM"/>
    </source>
</evidence>
<dbReference type="Proteomes" id="UP000244905">
    <property type="component" value="Unassembled WGS sequence"/>
</dbReference>
<dbReference type="AlphaFoldDB" id="A0A2V1IQG7"/>
<dbReference type="EMBL" id="PUEC01000011">
    <property type="protein sequence ID" value="PWB02610.1"/>
    <property type="molecule type" value="Genomic_DNA"/>
</dbReference>
<protein>
    <recommendedName>
        <fullName evidence="4">DUF4595 domain-containing protein</fullName>
    </recommendedName>
</protein>
<proteinExistence type="predicted"/>
<organism evidence="2 3">
    <name type="scientific">Duncaniella muris</name>
    <dbReference type="NCBI Taxonomy" id="2094150"/>
    <lineage>
        <taxon>Bacteria</taxon>
        <taxon>Pseudomonadati</taxon>
        <taxon>Bacteroidota</taxon>
        <taxon>Bacteroidia</taxon>
        <taxon>Bacteroidales</taxon>
        <taxon>Muribaculaceae</taxon>
        <taxon>Duncaniella</taxon>
    </lineage>
</organism>
<name>A0A2V1IQG7_9BACT</name>
<feature type="region of interest" description="Disordered" evidence="1">
    <location>
        <begin position="1"/>
        <end position="22"/>
    </location>
</feature>
<evidence type="ECO:0000256" key="1">
    <source>
        <dbReference type="SAM" id="MobiDB-lite"/>
    </source>
</evidence>
<keyword evidence="3" id="KW-1185">Reference proteome</keyword>
<reference evidence="3" key="1">
    <citation type="submission" date="2018-02" db="EMBL/GenBank/DDBJ databases">
        <authorList>
            <person name="Clavel T."/>
            <person name="Strowig T."/>
        </authorList>
    </citation>
    <scope>NUCLEOTIDE SEQUENCE [LARGE SCALE GENOMIC DNA]</scope>
    <source>
        <strain evidence="3">DSM 103720</strain>
    </source>
</reference>
<evidence type="ECO:0000313" key="3">
    <source>
        <dbReference type="Proteomes" id="UP000244905"/>
    </source>
</evidence>
<gene>
    <name evidence="2" type="ORF">C5O23_06180</name>
</gene>
<comment type="caution">
    <text evidence="2">The sequence shown here is derived from an EMBL/GenBank/DDBJ whole genome shotgun (WGS) entry which is preliminary data.</text>
</comment>
<dbReference type="RefSeq" id="WP_107032075.1">
    <property type="nucleotide sequence ID" value="NZ_CAOLSD010000003.1"/>
</dbReference>